<dbReference type="RefSeq" id="WP_127802582.1">
    <property type="nucleotide sequence ID" value="NZ_SACY01000001.1"/>
</dbReference>
<dbReference type="EMBL" id="SACY01000001">
    <property type="protein sequence ID" value="RVU27031.1"/>
    <property type="molecule type" value="Genomic_DNA"/>
</dbReference>
<name>A0A437PXP3_9BACT</name>
<evidence type="ECO:0000313" key="1">
    <source>
        <dbReference type="EMBL" id="RVU27031.1"/>
    </source>
</evidence>
<accession>A0A437PXP3</accession>
<gene>
    <name evidence="1" type="ORF">EOJ36_03275</name>
</gene>
<dbReference type="AlphaFoldDB" id="A0A437PXP3"/>
<evidence type="ECO:0000313" key="2">
    <source>
        <dbReference type="Proteomes" id="UP000282832"/>
    </source>
</evidence>
<organism evidence="1 2">
    <name type="scientific">Sandaracinomonas limnophila</name>
    <dbReference type="NCBI Taxonomy" id="1862386"/>
    <lineage>
        <taxon>Bacteria</taxon>
        <taxon>Pseudomonadati</taxon>
        <taxon>Bacteroidota</taxon>
        <taxon>Cytophagia</taxon>
        <taxon>Cytophagales</taxon>
        <taxon>Flectobacillaceae</taxon>
        <taxon>Sandaracinomonas</taxon>
    </lineage>
</organism>
<sequence length="154" mass="18323">MFNLKLNLVILRLISMQALKRFLVLFLAFWLFTCQIGLAWSVSTCLITGAKKVQYNDLKKCCKMPQKSINEGFTKHFEKQSCCKIDQHLLKLNSFAEKKFQEKKIFQNFIKNIQFFENYFTKKSFNSNFRGFLRKLEVLQSLKIHLSFLKVFQI</sequence>
<proteinExistence type="predicted"/>
<reference evidence="1 2" key="1">
    <citation type="submission" date="2019-01" db="EMBL/GenBank/DDBJ databases">
        <authorList>
            <person name="Chen W.-M."/>
        </authorList>
    </citation>
    <scope>NUCLEOTIDE SEQUENCE [LARGE SCALE GENOMIC DNA]</scope>
    <source>
        <strain evidence="1 2">FSY-15</strain>
    </source>
</reference>
<comment type="caution">
    <text evidence="1">The sequence shown here is derived from an EMBL/GenBank/DDBJ whole genome shotgun (WGS) entry which is preliminary data.</text>
</comment>
<keyword evidence="2" id="KW-1185">Reference proteome</keyword>
<protein>
    <submittedName>
        <fullName evidence="1">Uncharacterized protein</fullName>
    </submittedName>
</protein>
<dbReference type="Proteomes" id="UP000282832">
    <property type="component" value="Unassembled WGS sequence"/>
</dbReference>